<feature type="domain" description="Pyrrolo-quinoline quinone repeat" evidence="2">
    <location>
        <begin position="386"/>
        <end position="469"/>
    </location>
</feature>
<dbReference type="PANTHER" id="PTHR34512:SF30">
    <property type="entry name" value="OUTER MEMBRANE PROTEIN ASSEMBLY FACTOR BAMB"/>
    <property type="match status" value="1"/>
</dbReference>
<dbReference type="AlphaFoldDB" id="A0A0G0PMF8"/>
<dbReference type="Gene3D" id="2.40.10.480">
    <property type="match status" value="1"/>
</dbReference>
<evidence type="ECO:0000313" key="4">
    <source>
        <dbReference type="Proteomes" id="UP000033934"/>
    </source>
</evidence>
<dbReference type="EMBL" id="LBVO01000005">
    <property type="protein sequence ID" value="KKQ90496.1"/>
    <property type="molecule type" value="Genomic_DNA"/>
</dbReference>
<comment type="caution">
    <text evidence="3">The sequence shown here is derived from an EMBL/GenBank/DDBJ whole genome shotgun (WGS) entry which is preliminary data.</text>
</comment>
<gene>
    <name evidence="3" type="ORF">UT11_C0005G0037</name>
</gene>
<evidence type="ECO:0000256" key="1">
    <source>
        <dbReference type="SAM" id="MobiDB-lite"/>
    </source>
</evidence>
<dbReference type="InterPro" id="IPR015943">
    <property type="entry name" value="WD40/YVTN_repeat-like_dom_sf"/>
</dbReference>
<dbReference type="Pfam" id="PF03891">
    <property type="entry name" value="DUF333"/>
    <property type="match status" value="1"/>
</dbReference>
<feature type="region of interest" description="Disordered" evidence="1">
    <location>
        <begin position="90"/>
        <end position="120"/>
    </location>
</feature>
<dbReference type="Proteomes" id="UP000033934">
    <property type="component" value="Unassembled WGS sequence"/>
</dbReference>
<dbReference type="InterPro" id="IPR005590">
    <property type="entry name" value="DUF333"/>
</dbReference>
<reference evidence="3 4" key="1">
    <citation type="journal article" date="2015" name="Nature">
        <title>rRNA introns, odd ribosomes, and small enigmatic genomes across a large radiation of phyla.</title>
        <authorList>
            <person name="Brown C.T."/>
            <person name="Hug L.A."/>
            <person name="Thomas B.C."/>
            <person name="Sharon I."/>
            <person name="Castelle C.J."/>
            <person name="Singh A."/>
            <person name="Wilkins M.J."/>
            <person name="Williams K.H."/>
            <person name="Banfield J.F."/>
        </authorList>
    </citation>
    <scope>NUCLEOTIDE SEQUENCE [LARGE SCALE GENOMIC DNA]</scope>
</reference>
<organism evidence="3 4">
    <name type="scientific">Berkelbacteria bacterium GW2011_GWA2_38_9</name>
    <dbReference type="NCBI Taxonomy" id="1618334"/>
    <lineage>
        <taxon>Bacteria</taxon>
        <taxon>Candidatus Berkelbacteria</taxon>
    </lineage>
</organism>
<sequence>MRKIILFLILLILVISCTKQIEKPAEEKEQQLLNPASVYCQEQGGTLRIEENEAGQYGICTLADGTECEEWAYYRRECPKQEVEEKAIEQKGEEVEEPEETQTNWPTFHGDSARTGFSNSKAPSKPNVLWKWTLEDFVNIGYEGNIDENWPIIYGDKIFFAAENIFAFELKTGNKVWSYAEGENFYPRGLAAGDGKLFVTVNSDDNYASTNINLPSGFIYALDEKTGKFLWKFKTDKGIPYSLPLFAENMVFIGDNSGSVYAIDADSGKLAWKKQLEGAKVIHSSPAYGNGIIFIGTEDSIGQSSKPSHLYALNPESGEEVWKFETDVVGGKLNLVHSTPSILDGIVYFGAENGYFYALSAEDGSLVWKQEIASGSGEIVGTSAAAALGYGKVFIGTFEGKFLALDQKDGKVIWEYTFGKTEADSSPVLADGKIYFGAGGGYFYGLNANTGDVIWKEKLGGSSATLGSGTLIVQNMLAEDNLQEQTPVIIAFSDEGKLSLW</sequence>
<dbReference type="SMART" id="SM00564">
    <property type="entry name" value="PQQ"/>
    <property type="match status" value="7"/>
</dbReference>
<dbReference type="PANTHER" id="PTHR34512">
    <property type="entry name" value="CELL SURFACE PROTEIN"/>
    <property type="match status" value="1"/>
</dbReference>
<name>A0A0G0PMF8_9BACT</name>
<dbReference type="Gene3D" id="2.130.10.10">
    <property type="entry name" value="YVTN repeat-like/Quinoprotein amine dehydrogenase"/>
    <property type="match status" value="1"/>
</dbReference>
<dbReference type="PROSITE" id="PS51257">
    <property type="entry name" value="PROKAR_LIPOPROTEIN"/>
    <property type="match status" value="1"/>
</dbReference>
<dbReference type="InterPro" id="IPR011047">
    <property type="entry name" value="Quinoprotein_ADH-like_sf"/>
</dbReference>
<evidence type="ECO:0000313" key="3">
    <source>
        <dbReference type="EMBL" id="KKQ90496.1"/>
    </source>
</evidence>
<proteinExistence type="predicted"/>
<feature type="domain" description="Pyrrolo-quinoline quinone repeat" evidence="2">
    <location>
        <begin position="217"/>
        <end position="377"/>
    </location>
</feature>
<dbReference type="InterPro" id="IPR002372">
    <property type="entry name" value="PQQ_rpt_dom"/>
</dbReference>
<dbReference type="Gene3D" id="2.140.10.10">
    <property type="entry name" value="Quinoprotein alcohol dehydrogenase-like superfamily"/>
    <property type="match status" value="1"/>
</dbReference>
<evidence type="ECO:0000259" key="2">
    <source>
        <dbReference type="Pfam" id="PF13360"/>
    </source>
</evidence>
<protein>
    <submittedName>
        <fullName evidence="3">Cell surface protein</fullName>
    </submittedName>
</protein>
<dbReference type="InterPro" id="IPR018391">
    <property type="entry name" value="PQQ_b-propeller_rpt"/>
</dbReference>
<dbReference type="Pfam" id="PF13360">
    <property type="entry name" value="PQQ_2"/>
    <property type="match status" value="2"/>
</dbReference>
<accession>A0A0G0PMF8</accession>
<dbReference type="SUPFAM" id="SSF50998">
    <property type="entry name" value="Quinoprotein alcohol dehydrogenase-like"/>
    <property type="match status" value="2"/>
</dbReference>